<dbReference type="Pfam" id="PF00023">
    <property type="entry name" value="Ank"/>
    <property type="match status" value="1"/>
</dbReference>
<organism evidence="3">
    <name type="scientific">hydrothermal vent metagenome</name>
    <dbReference type="NCBI Taxonomy" id="652676"/>
    <lineage>
        <taxon>unclassified sequences</taxon>
        <taxon>metagenomes</taxon>
        <taxon>ecological metagenomes</taxon>
    </lineage>
</organism>
<dbReference type="PROSITE" id="PS50297">
    <property type="entry name" value="ANK_REP_REGION"/>
    <property type="match status" value="2"/>
</dbReference>
<proteinExistence type="predicted"/>
<dbReference type="SUPFAM" id="SSF48403">
    <property type="entry name" value="Ankyrin repeat"/>
    <property type="match status" value="1"/>
</dbReference>
<dbReference type="Pfam" id="PF12796">
    <property type="entry name" value="Ank_2"/>
    <property type="match status" value="1"/>
</dbReference>
<dbReference type="InterPro" id="IPR002110">
    <property type="entry name" value="Ankyrin_rpt"/>
</dbReference>
<dbReference type="PANTHER" id="PTHR46680">
    <property type="entry name" value="NF-KAPPA-B INHIBITOR ALPHA"/>
    <property type="match status" value="1"/>
</dbReference>
<keyword evidence="2" id="KW-0040">ANK repeat</keyword>
<dbReference type="InterPro" id="IPR051070">
    <property type="entry name" value="NF-kappa-B_inhibitor"/>
</dbReference>
<dbReference type="PANTHER" id="PTHR46680:SF3">
    <property type="entry name" value="NF-KAPPA-B INHIBITOR CACTUS"/>
    <property type="match status" value="1"/>
</dbReference>
<dbReference type="Gene3D" id="1.25.40.20">
    <property type="entry name" value="Ankyrin repeat-containing domain"/>
    <property type="match status" value="1"/>
</dbReference>
<dbReference type="GO" id="GO:0005829">
    <property type="term" value="C:cytosol"/>
    <property type="evidence" value="ECO:0007669"/>
    <property type="project" value="TreeGrafter"/>
</dbReference>
<evidence type="ECO:0000256" key="1">
    <source>
        <dbReference type="ARBA" id="ARBA00022737"/>
    </source>
</evidence>
<evidence type="ECO:0000313" key="3">
    <source>
        <dbReference type="EMBL" id="SFV63446.1"/>
    </source>
</evidence>
<dbReference type="GO" id="GO:0051059">
    <property type="term" value="F:NF-kappaB binding"/>
    <property type="evidence" value="ECO:0007669"/>
    <property type="project" value="TreeGrafter"/>
</dbReference>
<reference evidence="3" key="1">
    <citation type="submission" date="2016-10" db="EMBL/GenBank/DDBJ databases">
        <authorList>
            <person name="de Groot N.N."/>
        </authorList>
    </citation>
    <scope>NUCLEOTIDE SEQUENCE</scope>
</reference>
<dbReference type="GO" id="GO:0071356">
    <property type="term" value="P:cellular response to tumor necrosis factor"/>
    <property type="evidence" value="ECO:0007669"/>
    <property type="project" value="TreeGrafter"/>
</dbReference>
<evidence type="ECO:0000256" key="2">
    <source>
        <dbReference type="ARBA" id="ARBA00023043"/>
    </source>
</evidence>
<name>A0A1W1CCF6_9ZZZZ</name>
<dbReference type="InterPro" id="IPR036770">
    <property type="entry name" value="Ankyrin_rpt-contain_sf"/>
</dbReference>
<dbReference type="PROSITE" id="PS50088">
    <property type="entry name" value="ANK_REPEAT"/>
    <property type="match status" value="2"/>
</dbReference>
<dbReference type="EMBL" id="FPHE01000127">
    <property type="protein sequence ID" value="SFV63446.1"/>
    <property type="molecule type" value="Genomic_DNA"/>
</dbReference>
<dbReference type="SMART" id="SM00248">
    <property type="entry name" value="ANK"/>
    <property type="match status" value="3"/>
</dbReference>
<keyword evidence="1" id="KW-0677">Repeat</keyword>
<gene>
    <name evidence="3" type="ORF">MNB_SV-12-384</name>
</gene>
<sequence>MFKRSLTIIAFLLFTQQGLNATVEVKVADKDVISAINKGVNATQKFLKKVPTYQLYKDEKSILHYAVELKKYDVVEYLVDKVDLSAKGGIYYETPLQDAIFYGNLRIAELLIRSGTNLDIKNVDGETALHIAAKYGYADIIKQLIRAGASTNVYDEDGNTPKDVLPELMWENHKELIQKLEPVDEDDGGTQAIQSKKMIIKSTNGTTKSIITIDRENKSIYEENIDKKSHIENSDIGIVID</sequence>
<dbReference type="AlphaFoldDB" id="A0A1W1CCF6"/>
<accession>A0A1W1CCF6</accession>
<protein>
    <submittedName>
        <fullName evidence="3">Inversin protein alternative isoform, putative</fullName>
    </submittedName>
</protein>